<protein>
    <submittedName>
        <fullName evidence="9">Threonine/serine exporter family protein</fullName>
    </submittedName>
</protein>
<keyword evidence="3 7" id="KW-0812">Transmembrane</keyword>
<feature type="transmembrane region" description="Helical" evidence="7">
    <location>
        <begin position="118"/>
        <end position="139"/>
    </location>
</feature>
<dbReference type="InterPro" id="IPR010619">
    <property type="entry name" value="ThrE-like_N"/>
</dbReference>
<feature type="transmembrane region" description="Helical" evidence="7">
    <location>
        <begin position="235"/>
        <end position="253"/>
    </location>
</feature>
<comment type="similarity">
    <text evidence="6">Belongs to the ThrE exporter (TC 2.A.79) family.</text>
</comment>
<feature type="transmembrane region" description="Helical" evidence="7">
    <location>
        <begin position="174"/>
        <end position="192"/>
    </location>
</feature>
<proteinExistence type="inferred from homology"/>
<feature type="transmembrane region" description="Helical" evidence="7">
    <location>
        <begin position="145"/>
        <end position="162"/>
    </location>
</feature>
<evidence type="ECO:0000256" key="5">
    <source>
        <dbReference type="ARBA" id="ARBA00023136"/>
    </source>
</evidence>
<evidence type="ECO:0000256" key="2">
    <source>
        <dbReference type="ARBA" id="ARBA00022475"/>
    </source>
</evidence>
<gene>
    <name evidence="9" type="ORF">MOO46_03640</name>
</gene>
<dbReference type="InterPro" id="IPR050539">
    <property type="entry name" value="ThrE_Dicarb/AminoAcid_Exp"/>
</dbReference>
<dbReference type="PANTHER" id="PTHR34390">
    <property type="entry name" value="UPF0442 PROTEIN YJJB-RELATED"/>
    <property type="match status" value="1"/>
</dbReference>
<dbReference type="EMBL" id="CP093362">
    <property type="protein sequence ID" value="UQS85654.1"/>
    <property type="molecule type" value="Genomic_DNA"/>
</dbReference>
<evidence type="ECO:0000256" key="1">
    <source>
        <dbReference type="ARBA" id="ARBA00004651"/>
    </source>
</evidence>
<accession>A0ABY4PIM9</accession>
<organism evidence="9 10">
    <name type="scientific">Apilactobacillus apisilvae</name>
    <dbReference type="NCBI Taxonomy" id="2923364"/>
    <lineage>
        <taxon>Bacteria</taxon>
        <taxon>Bacillati</taxon>
        <taxon>Bacillota</taxon>
        <taxon>Bacilli</taxon>
        <taxon>Lactobacillales</taxon>
        <taxon>Lactobacillaceae</taxon>
        <taxon>Apilactobacillus</taxon>
    </lineage>
</organism>
<dbReference type="PANTHER" id="PTHR34390:SF2">
    <property type="entry name" value="SUCCINATE TRANSPORTER SUBUNIT YJJP-RELATED"/>
    <property type="match status" value="1"/>
</dbReference>
<reference evidence="9 10" key="1">
    <citation type="journal article" date="2022" name="Int. J. Syst. Evol. Microbiol.">
        <title>Apilactobacillus apisilvae sp. nov., Nicolia spurrieriana gen. nov. sp. nov., Bombilactobacillus folatiphilus sp. nov. and Bombilactobacillus thymidiniphilus sp. nov., four new lactic acid bacterial isolates from stingless bees Tetragonula carbonaria and Austroplebeia australis.</title>
        <authorList>
            <person name="Oliphant S.A."/>
            <person name="Watson-Haigh N.S."/>
            <person name="Sumby K.M."/>
            <person name="Gardner J."/>
            <person name="Groom S."/>
            <person name="Jiranek V."/>
        </authorList>
    </citation>
    <scope>NUCLEOTIDE SEQUENCE [LARGE SCALE GENOMIC DNA]</scope>
    <source>
        <strain evidence="9 10">SG5_A10</strain>
    </source>
</reference>
<evidence type="ECO:0000256" key="7">
    <source>
        <dbReference type="SAM" id="Phobius"/>
    </source>
</evidence>
<sequence>MKCLNEKRKSKLVVETCLLAGKIMIENGSEMVRVNDTIDRICHNAGFSDNRSYVTLTGIIMTVNPNMGSQVISIDKRSFDLEKVSVVNDYSRQFQSGLITLGQFYHSLKHMDKHVTRYPFWIELLGAAVVSGALEVVFRKNYVDFWAAALIGVLGWVIYSITERYTSIRFLSEFISAIAIGFSAIIMFRLHLVSSADDLITGGLMPLVPGVPITNAVRDVLSGNLISGPSRGVEAIMSACALGFGVAMAIKIMG</sequence>
<feature type="domain" description="Threonine/serine exporter-like N-terminal" evidence="8">
    <location>
        <begin position="16"/>
        <end position="252"/>
    </location>
</feature>
<comment type="subcellular location">
    <subcellularLocation>
        <location evidence="1">Cell membrane</location>
        <topology evidence="1">Multi-pass membrane protein</topology>
    </subcellularLocation>
</comment>
<evidence type="ECO:0000256" key="4">
    <source>
        <dbReference type="ARBA" id="ARBA00022989"/>
    </source>
</evidence>
<dbReference type="Proteomes" id="UP000831859">
    <property type="component" value="Chromosome"/>
</dbReference>
<evidence type="ECO:0000313" key="9">
    <source>
        <dbReference type="EMBL" id="UQS85654.1"/>
    </source>
</evidence>
<dbReference type="RefSeq" id="WP_249511618.1">
    <property type="nucleotide sequence ID" value="NZ_CP093362.1"/>
</dbReference>
<evidence type="ECO:0000256" key="3">
    <source>
        <dbReference type="ARBA" id="ARBA00022692"/>
    </source>
</evidence>
<name>A0ABY4PIM9_9LACO</name>
<keyword evidence="2" id="KW-1003">Cell membrane</keyword>
<evidence type="ECO:0000256" key="6">
    <source>
        <dbReference type="ARBA" id="ARBA00034125"/>
    </source>
</evidence>
<evidence type="ECO:0000259" key="8">
    <source>
        <dbReference type="Pfam" id="PF06738"/>
    </source>
</evidence>
<dbReference type="Pfam" id="PF06738">
    <property type="entry name" value="ThrE"/>
    <property type="match status" value="1"/>
</dbReference>
<keyword evidence="5 7" id="KW-0472">Membrane</keyword>
<keyword evidence="4 7" id="KW-1133">Transmembrane helix</keyword>
<evidence type="ECO:0000313" key="10">
    <source>
        <dbReference type="Proteomes" id="UP000831859"/>
    </source>
</evidence>
<keyword evidence="10" id="KW-1185">Reference proteome</keyword>